<feature type="chain" id="PRO_5040128530" description="Tc1-like transposase DDE domain-containing protein" evidence="2">
    <location>
        <begin position="18"/>
        <end position="213"/>
    </location>
</feature>
<gene>
    <name evidence="3" type="ORF">SEMRO_770_G199930.1</name>
</gene>
<feature type="signal peptide" evidence="2">
    <location>
        <begin position="1"/>
        <end position="17"/>
    </location>
</feature>
<accession>A0A9N8HIB1</accession>
<feature type="region of interest" description="Disordered" evidence="1">
    <location>
        <begin position="45"/>
        <end position="80"/>
    </location>
</feature>
<sequence length="213" mass="23585">MYSLLSSFLLEALPLESIVIVQDNARSHSQIAAEYLPQARFSPQTSTSRWESLSKPCYDDTSPPSEKRMHPPHFPRRQASADDDMRSILADVMEPTTLADQKSNAMDPGVAKTSYPPRFPRRKSSTDDDLRSILAKIMEPITLADPKPSSMDPEVAGLACSPRFPRRQASADDDMKSILAKMEPNTLADPSMDSEVSAYKQQGTSMDEDACCL</sequence>
<evidence type="ECO:0008006" key="5">
    <source>
        <dbReference type="Google" id="ProtNLM"/>
    </source>
</evidence>
<reference evidence="3" key="1">
    <citation type="submission" date="2020-06" db="EMBL/GenBank/DDBJ databases">
        <authorList>
            <consortium name="Plant Systems Biology data submission"/>
        </authorList>
    </citation>
    <scope>NUCLEOTIDE SEQUENCE</scope>
    <source>
        <strain evidence="3">D6</strain>
    </source>
</reference>
<name>A0A9N8HIB1_9STRA</name>
<comment type="caution">
    <text evidence="3">The sequence shown here is derived from an EMBL/GenBank/DDBJ whole genome shotgun (WGS) entry which is preliminary data.</text>
</comment>
<evidence type="ECO:0000256" key="2">
    <source>
        <dbReference type="SAM" id="SignalP"/>
    </source>
</evidence>
<feature type="region of interest" description="Disordered" evidence="1">
    <location>
        <begin position="101"/>
        <end position="127"/>
    </location>
</feature>
<keyword evidence="2" id="KW-0732">Signal</keyword>
<evidence type="ECO:0000256" key="1">
    <source>
        <dbReference type="SAM" id="MobiDB-lite"/>
    </source>
</evidence>
<evidence type="ECO:0000313" key="3">
    <source>
        <dbReference type="EMBL" id="CAB9516248.1"/>
    </source>
</evidence>
<organism evidence="3 4">
    <name type="scientific">Seminavis robusta</name>
    <dbReference type="NCBI Taxonomy" id="568900"/>
    <lineage>
        <taxon>Eukaryota</taxon>
        <taxon>Sar</taxon>
        <taxon>Stramenopiles</taxon>
        <taxon>Ochrophyta</taxon>
        <taxon>Bacillariophyta</taxon>
        <taxon>Bacillariophyceae</taxon>
        <taxon>Bacillariophycidae</taxon>
        <taxon>Naviculales</taxon>
        <taxon>Naviculaceae</taxon>
        <taxon>Seminavis</taxon>
    </lineage>
</organism>
<dbReference type="EMBL" id="CAICTM010000769">
    <property type="protein sequence ID" value="CAB9516248.1"/>
    <property type="molecule type" value="Genomic_DNA"/>
</dbReference>
<proteinExistence type="predicted"/>
<protein>
    <recommendedName>
        <fullName evidence="5">Tc1-like transposase DDE domain-containing protein</fullName>
    </recommendedName>
</protein>
<dbReference type="AlphaFoldDB" id="A0A9N8HIB1"/>
<evidence type="ECO:0000313" key="4">
    <source>
        <dbReference type="Proteomes" id="UP001153069"/>
    </source>
</evidence>
<keyword evidence="4" id="KW-1185">Reference proteome</keyword>
<dbReference type="Proteomes" id="UP001153069">
    <property type="component" value="Unassembled WGS sequence"/>
</dbReference>
<feature type="region of interest" description="Disordered" evidence="1">
    <location>
        <begin position="183"/>
        <end position="213"/>
    </location>
</feature>